<protein>
    <submittedName>
        <fullName evidence="1">Iron(III) transport system substrate-binding protein</fullName>
    </submittedName>
</protein>
<dbReference type="EMBL" id="JAVIZJ010000007">
    <property type="protein sequence ID" value="MDR6210978.1"/>
    <property type="molecule type" value="Genomic_DNA"/>
</dbReference>
<reference evidence="1" key="1">
    <citation type="submission" date="2023-08" db="EMBL/GenBank/DDBJ databases">
        <title>Functional and genomic diversity of the sorghum phyllosphere microbiome.</title>
        <authorList>
            <person name="Shade A."/>
        </authorList>
    </citation>
    <scope>NUCLEOTIDE SEQUENCE</scope>
    <source>
        <strain evidence="1">SORGH_AS_0885</strain>
    </source>
</reference>
<keyword evidence="2" id="KW-1185">Reference proteome</keyword>
<evidence type="ECO:0000313" key="1">
    <source>
        <dbReference type="EMBL" id="MDR6210978.1"/>
    </source>
</evidence>
<accession>A0ACC6IJR6</accession>
<proteinExistence type="predicted"/>
<evidence type="ECO:0000313" key="2">
    <source>
        <dbReference type="Proteomes" id="UP001261666"/>
    </source>
</evidence>
<gene>
    <name evidence="1" type="ORF">QE364_002697</name>
</gene>
<comment type="caution">
    <text evidence="1">The sequence shown here is derived from an EMBL/GenBank/DDBJ whole genome shotgun (WGS) entry which is preliminary data.</text>
</comment>
<dbReference type="Proteomes" id="UP001261666">
    <property type="component" value="Unassembled WGS sequence"/>
</dbReference>
<sequence length="346" mass="36714">MKKRTPVTLTAALVGVGLLAAGCGSSQPTASGPVDGDWDAVVAAAEEEGSVLLYSTQHPDNLARLETAFEAAYPDIDLEFVRGTDVEITPRVETEAQTGRGMADVHMTSDPAWAERAAESGDLSTPVVGPSFDDPDYDRAASIMEDKLFLAGAAVMAMGWNTDAVPEGLDDVEDILDPRFEGKVGVVDPAGFASVVDEYRFFDANWGDGDFNERLADLEPRVYPSVLGIAQALASGEIEVTPMVAPLVREGDTGAPVDWALPDPAWGVPMYAHVLAASPHPNAAQVLADFMVGPEGQEALSLGYGSVLGSVESPITRAQDIPFPDTDSLTPESVSAYQTEWEQLFR</sequence>
<name>A0ACC6IJR6_9ACTN</name>
<organism evidence="1 2">
    <name type="scientific">Nocardioides zeae</name>
    <dbReference type="NCBI Taxonomy" id="1457234"/>
    <lineage>
        <taxon>Bacteria</taxon>
        <taxon>Bacillati</taxon>
        <taxon>Actinomycetota</taxon>
        <taxon>Actinomycetes</taxon>
        <taxon>Propionibacteriales</taxon>
        <taxon>Nocardioidaceae</taxon>
        <taxon>Nocardioides</taxon>
    </lineage>
</organism>